<evidence type="ECO:0000313" key="3">
    <source>
        <dbReference type="Proteomes" id="UP000324550"/>
    </source>
</evidence>
<protein>
    <submittedName>
        <fullName evidence="2">Uncharacterized protein</fullName>
    </submittedName>
</protein>
<accession>A0A5D0GCS0</accession>
<evidence type="ECO:0000313" key="2">
    <source>
        <dbReference type="EMBL" id="TYA56695.1"/>
    </source>
</evidence>
<proteinExistence type="predicted"/>
<dbReference type="AlphaFoldDB" id="A0A5D0GCS0"/>
<comment type="caution">
    <text evidence="2">The sequence shown here is derived from an EMBL/GenBank/DDBJ whole genome shotgun (WGS) entry which is preliminary data.</text>
</comment>
<dbReference type="OrthoDB" id="1430261at2"/>
<dbReference type="Proteomes" id="UP000324550">
    <property type="component" value="Unassembled WGS sequence"/>
</dbReference>
<keyword evidence="3" id="KW-1185">Reference proteome</keyword>
<keyword evidence="1" id="KW-1133">Transmembrane helix</keyword>
<dbReference type="Pfam" id="PF19578">
    <property type="entry name" value="DUF6090"/>
    <property type="match status" value="1"/>
</dbReference>
<dbReference type="InterPro" id="IPR045749">
    <property type="entry name" value="DUF6090"/>
</dbReference>
<keyword evidence="1" id="KW-0812">Transmembrane</keyword>
<sequence length="241" mass="28563">MIKFFRKIRKNLLSERKTGKYLKYAIGEIIIVVIGILIALQINNWNESRKLDHLIKKYEENIVNELKSDLLRLNVMDSIRNSVQKRAENYLEYYNSDNPDINTLIVKFDSINPIFDLFTTSTFTAQDLVAAGNLKLFSSDKKNAILKFIYDLDRYQVYEQKTLETVLDSYKDFKKEIDILYSFNFAKKEHALVENWRYDLNSNQIRLQHNFLANLLLLFEYQEGIYKGFRKQTNGLTKILE</sequence>
<name>A0A5D0GCS0_9FLAO</name>
<reference evidence="2 3" key="1">
    <citation type="submission" date="2019-08" db="EMBL/GenBank/DDBJ databases">
        <title>Formosa sediminis sp. nov., isolated from marine sediment.</title>
        <authorList>
            <person name="Cao W.R."/>
        </authorList>
    </citation>
    <scope>NUCLEOTIDE SEQUENCE [LARGE SCALE GENOMIC DNA]</scope>
    <source>
        <strain evidence="2 3">1494</strain>
    </source>
</reference>
<keyword evidence="1" id="KW-0472">Membrane</keyword>
<organism evidence="2 3">
    <name type="scientific">Formosa maritima</name>
    <dbReference type="NCBI Taxonomy" id="2592046"/>
    <lineage>
        <taxon>Bacteria</taxon>
        <taxon>Pseudomonadati</taxon>
        <taxon>Bacteroidota</taxon>
        <taxon>Flavobacteriia</taxon>
        <taxon>Flavobacteriales</taxon>
        <taxon>Flavobacteriaceae</taxon>
        <taxon>Formosa</taxon>
    </lineage>
</organism>
<gene>
    <name evidence="2" type="ORF">FVF61_06055</name>
</gene>
<dbReference type="EMBL" id="VSFC01000030">
    <property type="protein sequence ID" value="TYA56695.1"/>
    <property type="molecule type" value="Genomic_DNA"/>
</dbReference>
<feature type="transmembrane region" description="Helical" evidence="1">
    <location>
        <begin position="21"/>
        <end position="42"/>
    </location>
</feature>
<evidence type="ECO:0000256" key="1">
    <source>
        <dbReference type="SAM" id="Phobius"/>
    </source>
</evidence>
<dbReference type="RefSeq" id="WP_148454390.1">
    <property type="nucleotide sequence ID" value="NZ_VSFC01000030.1"/>
</dbReference>